<evidence type="ECO:0000313" key="3">
    <source>
        <dbReference type="EMBL" id="MFC0321189.1"/>
    </source>
</evidence>
<dbReference type="EMBL" id="JBHLWO010000004">
    <property type="protein sequence ID" value="MFC0321189.1"/>
    <property type="molecule type" value="Genomic_DNA"/>
</dbReference>
<accession>A0ABV6HQL7</accession>
<dbReference type="Pfam" id="PF03432">
    <property type="entry name" value="Relaxase"/>
    <property type="match status" value="1"/>
</dbReference>
<dbReference type="Proteomes" id="UP001589774">
    <property type="component" value="Unassembled WGS sequence"/>
</dbReference>
<name>A0ABV6HQL7_9SPHI</name>
<evidence type="ECO:0000256" key="1">
    <source>
        <dbReference type="SAM" id="MobiDB-lite"/>
    </source>
</evidence>
<organism evidence="3 4">
    <name type="scientific">Olivibacter oleidegradans</name>
    <dbReference type="NCBI Taxonomy" id="760123"/>
    <lineage>
        <taxon>Bacteria</taxon>
        <taxon>Pseudomonadati</taxon>
        <taxon>Bacteroidota</taxon>
        <taxon>Sphingobacteriia</taxon>
        <taxon>Sphingobacteriales</taxon>
        <taxon>Sphingobacteriaceae</taxon>
        <taxon>Olivibacter</taxon>
    </lineage>
</organism>
<evidence type="ECO:0000259" key="2">
    <source>
        <dbReference type="Pfam" id="PF03432"/>
    </source>
</evidence>
<feature type="region of interest" description="Disordered" evidence="1">
    <location>
        <begin position="407"/>
        <end position="428"/>
    </location>
</feature>
<keyword evidence="4" id="KW-1185">Reference proteome</keyword>
<dbReference type="InterPro" id="IPR005094">
    <property type="entry name" value="Endonuclease_MobA/VirD2"/>
</dbReference>
<reference evidence="3 4" key="1">
    <citation type="submission" date="2024-09" db="EMBL/GenBank/DDBJ databases">
        <authorList>
            <person name="Sun Q."/>
            <person name="Mori K."/>
        </authorList>
    </citation>
    <scope>NUCLEOTIDE SEQUENCE [LARGE SCALE GENOMIC DNA]</scope>
    <source>
        <strain evidence="3 4">CCM 7765</strain>
    </source>
</reference>
<feature type="compositionally biased region" description="Basic residues" evidence="1">
    <location>
        <begin position="416"/>
        <end position="428"/>
    </location>
</feature>
<evidence type="ECO:0000313" key="4">
    <source>
        <dbReference type="Proteomes" id="UP001589774"/>
    </source>
</evidence>
<feature type="domain" description="MobA/VirD2-like nuclease" evidence="2">
    <location>
        <begin position="17"/>
        <end position="151"/>
    </location>
</feature>
<comment type="caution">
    <text evidence="3">The sequence shown here is derived from an EMBL/GenBank/DDBJ whole genome shotgun (WGS) entry which is preliminary data.</text>
</comment>
<protein>
    <submittedName>
        <fullName evidence="3">Relaxase/mobilization nuclease domain-containing protein</fullName>
    </submittedName>
</protein>
<sequence length="428" mass="48857">MVAKIMIGKSIRGILHYNEQKVAEGSATLIMASGFADDIKKLNFAHKLTRFEHLTNLKPSVKTNALHISLNFHSSEKLVDAEMQQIAAAYMEGIGFGDQPFLVYRHHDVSHQHFHIATVNIKKDGNSINLHNIGRIKSEQARKFIEKEFGLIKAESKTYHPEPAIKAIDPERIQYGHLPTKRAIGSVVTTVMNSYKFTSLAEFNAVLKQFNVVADRGSEESEMFRKKGLLYSVLDRQGNKVGVPIKASSFYSKPILKRLERKFEQNVEKRKPYRDDLKERIDQVLNRYEGITKQTLNTELQKSEIALFFRQNEEGFIYGTTFIDHRCKTVFNGSSLGKAYSAKALKEKLAENDKVKTYLAKPKRINSYLKPHSEEKHLQHAGKTNFSNLTVSTTTDKILKDLLNPEYTGYAPSITSKKKKRQIKRKQP</sequence>
<gene>
    <name evidence="3" type="ORF">ACFFI0_22900</name>
</gene>
<proteinExistence type="predicted"/>
<dbReference type="RefSeq" id="WP_242627397.1">
    <property type="nucleotide sequence ID" value="NZ_JBHLWO010000004.1"/>
</dbReference>